<comment type="similarity">
    <text evidence="1">Belongs to the acyl-ACP thioesterase family.</text>
</comment>
<keyword evidence="5" id="KW-0809">Transit peptide</keyword>
<keyword evidence="4" id="KW-0276">Fatty acid metabolism</keyword>
<evidence type="ECO:0000259" key="9">
    <source>
        <dbReference type="Pfam" id="PF20791"/>
    </source>
</evidence>
<evidence type="ECO:0000313" key="12">
    <source>
        <dbReference type="Proteomes" id="UP000534578"/>
    </source>
</evidence>
<dbReference type="GO" id="GO:0000036">
    <property type="term" value="F:acyl carrier activity"/>
    <property type="evidence" value="ECO:0007669"/>
    <property type="project" value="TreeGrafter"/>
</dbReference>
<reference evidence="10 12" key="1">
    <citation type="submission" date="2020-07" db="EMBL/GenBank/DDBJ databases">
        <title>Description of Limosilactobacillus balticus sp. nov., Limosilactobacillus agrestis sp. nov., Limosilactobacillus albertensis sp. nov., Limosilactobacillus rudii sp. nov., Limosilactobacillus fastidiosus sp. nov., five novel Limosilactobacillus species isolated from the vertebrate gastrointestinal tract, and proposal of 6 subspecies of Limosilactobacillus reuteri adapted to the gastrointestinal tract of specific vertebrate hosts.</title>
        <authorList>
            <person name="Li F."/>
            <person name="Cheng C."/>
            <person name="Zheng J."/>
            <person name="Quevedo R.M."/>
            <person name="Li J."/>
            <person name="Roos S."/>
            <person name="Gaenzle M.G."/>
            <person name="Walter J."/>
        </authorList>
    </citation>
    <scope>NUCLEOTIDE SEQUENCE [LARGE SCALE GENOMIC DNA]</scope>
    <source>
        <strain evidence="10 12">BG-MG3-A</strain>
    </source>
</reference>
<keyword evidence="2" id="KW-0444">Lipid biosynthesis</keyword>
<dbReference type="SUPFAM" id="SSF54637">
    <property type="entry name" value="Thioesterase/thiol ester dehydrase-isomerase"/>
    <property type="match status" value="2"/>
</dbReference>
<evidence type="ECO:0000313" key="10">
    <source>
        <dbReference type="EMBL" id="MBB1095850.1"/>
    </source>
</evidence>
<evidence type="ECO:0000256" key="7">
    <source>
        <dbReference type="ARBA" id="ARBA00023160"/>
    </source>
</evidence>
<dbReference type="InterPro" id="IPR045023">
    <property type="entry name" value="FATA/B"/>
</dbReference>
<dbReference type="AlphaFoldDB" id="A0A7W3YLV7"/>
<dbReference type="RefSeq" id="WP_182578724.1">
    <property type="nucleotide sequence ID" value="NZ_JACIVE010000058.1"/>
</dbReference>
<dbReference type="InterPro" id="IPR002864">
    <property type="entry name" value="Acyl-ACP_thioesterase_NHD"/>
</dbReference>
<keyword evidence="13" id="KW-1185">Reference proteome</keyword>
<dbReference type="EMBL" id="JACIVE010000058">
    <property type="protein sequence ID" value="MBB1095850.1"/>
    <property type="molecule type" value="Genomic_DNA"/>
</dbReference>
<sequence>MELKQEAQIFEMPHLLTYYECDETGNPSMSMILSMISMASDEHSMFLGMGTEEVHATGGTWVVSGYEGHLSSKQPTFGETVILGTQAVSYNRFFAVRDFWITDKEHQIEYARIRSIFVFMNLRTRRMQSIPSALIEPFNAPIAKRIPRLKRPQKLDENAPVIKKDYRVRYFDLDANHHVNNARYFDWLLDPLGRDFLRENQIKSFNLQYLQEVRNGEIVESKVNKLQTNDEKVTYHQIGVGEQNDAIAEIEWY</sequence>
<evidence type="ECO:0000313" key="13">
    <source>
        <dbReference type="Proteomes" id="UP001199710"/>
    </source>
</evidence>
<evidence type="ECO:0000256" key="3">
    <source>
        <dbReference type="ARBA" id="ARBA00022801"/>
    </source>
</evidence>
<keyword evidence="3" id="KW-0378">Hydrolase</keyword>
<reference evidence="11 13" key="2">
    <citation type="submission" date="2021-12" db="EMBL/GenBank/DDBJ databases">
        <title>A phylogenomic analysis of Limosilactobacillus reuteri reveals ancient and stable evolutionary relationships with rodents and birds and zoonotic transmission to humans.</title>
        <authorList>
            <person name="Li F."/>
            <person name="Li X."/>
            <person name="Cheng C."/>
            <person name="Tollenaar S."/>
            <person name="Zhang J.S."/>
            <person name="Simpson D."/>
            <person name="Tasseva G."/>
            <person name="Perez-Munoz M.E."/>
            <person name="Frese S."/>
            <person name="Gaenzle M.G."/>
            <person name="Walter J."/>
            <person name="Zheng J."/>
        </authorList>
    </citation>
    <scope>NUCLEOTIDE SEQUENCE [LARGE SCALE GENOMIC DNA]</scope>
    <source>
        <strain evidence="11 13">BG-MG3-B</strain>
    </source>
</reference>
<dbReference type="Proteomes" id="UP000534578">
    <property type="component" value="Unassembled WGS sequence"/>
</dbReference>
<dbReference type="GO" id="GO:0016297">
    <property type="term" value="F:fatty acyl-[ACP] hydrolase activity"/>
    <property type="evidence" value="ECO:0007669"/>
    <property type="project" value="InterPro"/>
</dbReference>
<feature type="domain" description="Acyl-ACP thioesterase-like C-terminal" evidence="9">
    <location>
        <begin position="162"/>
        <end position="252"/>
    </location>
</feature>
<dbReference type="Pfam" id="PF20791">
    <property type="entry name" value="Acyl-ACP_TE_C"/>
    <property type="match status" value="1"/>
</dbReference>
<dbReference type="InterPro" id="IPR049427">
    <property type="entry name" value="Acyl-ACP_TE_C"/>
</dbReference>
<keyword evidence="6" id="KW-0443">Lipid metabolism</keyword>
<dbReference type="Pfam" id="PF01643">
    <property type="entry name" value="Acyl-ACP_TE"/>
    <property type="match status" value="1"/>
</dbReference>
<dbReference type="InterPro" id="IPR029069">
    <property type="entry name" value="HotDog_dom_sf"/>
</dbReference>
<dbReference type="PANTHER" id="PTHR31727:SF6">
    <property type="entry name" value="OLEOYL-ACYL CARRIER PROTEIN THIOESTERASE 1, CHLOROPLASTIC"/>
    <property type="match status" value="1"/>
</dbReference>
<gene>
    <name evidence="10" type="ORF">H5R92_06610</name>
    <name evidence="11" type="ORF">LTY36_02480</name>
</gene>
<dbReference type="CDD" id="cd00586">
    <property type="entry name" value="4HBT"/>
    <property type="match status" value="2"/>
</dbReference>
<evidence type="ECO:0000259" key="8">
    <source>
        <dbReference type="Pfam" id="PF01643"/>
    </source>
</evidence>
<protein>
    <submittedName>
        <fullName evidence="10 11">Thioesterase</fullName>
    </submittedName>
</protein>
<accession>A0A7W3YLV7</accession>
<name>A0A7W3YLV7_9LACO</name>
<comment type="caution">
    <text evidence="10">The sequence shown here is derived from an EMBL/GenBank/DDBJ whole genome shotgun (WGS) entry which is preliminary data.</text>
</comment>
<evidence type="ECO:0000256" key="1">
    <source>
        <dbReference type="ARBA" id="ARBA00006500"/>
    </source>
</evidence>
<dbReference type="PANTHER" id="PTHR31727">
    <property type="entry name" value="OLEOYL-ACYL CARRIER PROTEIN THIOESTERASE 1, CHLOROPLASTIC"/>
    <property type="match status" value="1"/>
</dbReference>
<evidence type="ECO:0000256" key="6">
    <source>
        <dbReference type="ARBA" id="ARBA00023098"/>
    </source>
</evidence>
<evidence type="ECO:0000256" key="5">
    <source>
        <dbReference type="ARBA" id="ARBA00022946"/>
    </source>
</evidence>
<dbReference type="EMBL" id="JAJPDE010000037">
    <property type="protein sequence ID" value="MCD7130074.1"/>
    <property type="molecule type" value="Genomic_DNA"/>
</dbReference>
<dbReference type="Proteomes" id="UP001199710">
    <property type="component" value="Unassembled WGS sequence"/>
</dbReference>
<keyword evidence="7" id="KW-0275">Fatty acid biosynthesis</keyword>
<organism evidence="10 12">
    <name type="scientific">Limosilactobacillus agrestis</name>
    <dbReference type="NCBI Taxonomy" id="2759748"/>
    <lineage>
        <taxon>Bacteria</taxon>
        <taxon>Bacillati</taxon>
        <taxon>Bacillota</taxon>
        <taxon>Bacilli</taxon>
        <taxon>Lactobacillales</taxon>
        <taxon>Lactobacillaceae</taxon>
        <taxon>Limosilactobacillus</taxon>
    </lineage>
</organism>
<evidence type="ECO:0000256" key="2">
    <source>
        <dbReference type="ARBA" id="ARBA00022516"/>
    </source>
</evidence>
<evidence type="ECO:0000313" key="11">
    <source>
        <dbReference type="EMBL" id="MCD7130074.1"/>
    </source>
</evidence>
<evidence type="ECO:0000256" key="4">
    <source>
        <dbReference type="ARBA" id="ARBA00022832"/>
    </source>
</evidence>
<dbReference type="Gene3D" id="3.10.129.10">
    <property type="entry name" value="Hotdog Thioesterase"/>
    <property type="match status" value="1"/>
</dbReference>
<feature type="domain" description="Acyl-ACP thioesterase N-terminal hotdog" evidence="8">
    <location>
        <begin position="10"/>
        <end position="137"/>
    </location>
</feature>
<proteinExistence type="inferred from homology"/>